<accession>A0A8H4PKX9</accession>
<evidence type="ECO:0000313" key="2">
    <source>
        <dbReference type="EMBL" id="KAF4469022.1"/>
    </source>
</evidence>
<dbReference type="EMBL" id="JAADYS010000531">
    <property type="protein sequence ID" value="KAF4469022.1"/>
    <property type="molecule type" value="Genomic_DNA"/>
</dbReference>
<reference evidence="2 3" key="1">
    <citation type="submission" date="2020-01" db="EMBL/GenBank/DDBJ databases">
        <title>Identification and distribution of gene clusters putatively required for synthesis of sphingolipid metabolism inhibitors in phylogenetically diverse species of the filamentous fungus Fusarium.</title>
        <authorList>
            <person name="Kim H.-S."/>
            <person name="Busman M."/>
            <person name="Brown D.W."/>
            <person name="Divon H."/>
            <person name="Uhlig S."/>
            <person name="Proctor R.H."/>
        </authorList>
    </citation>
    <scope>NUCLEOTIDE SEQUENCE [LARGE SCALE GENOMIC DNA]</scope>
    <source>
        <strain evidence="2 3">NRRL 20459</strain>
    </source>
</reference>
<dbReference type="Gene3D" id="1.25.40.20">
    <property type="entry name" value="Ankyrin repeat-containing domain"/>
    <property type="match status" value="1"/>
</dbReference>
<dbReference type="OrthoDB" id="1577640at2759"/>
<feature type="compositionally biased region" description="Acidic residues" evidence="1">
    <location>
        <begin position="1026"/>
        <end position="1042"/>
    </location>
</feature>
<evidence type="ECO:0000256" key="1">
    <source>
        <dbReference type="SAM" id="MobiDB-lite"/>
    </source>
</evidence>
<organism evidence="2 3">
    <name type="scientific">Fusarium albosuccineum</name>
    <dbReference type="NCBI Taxonomy" id="1237068"/>
    <lineage>
        <taxon>Eukaryota</taxon>
        <taxon>Fungi</taxon>
        <taxon>Dikarya</taxon>
        <taxon>Ascomycota</taxon>
        <taxon>Pezizomycotina</taxon>
        <taxon>Sordariomycetes</taxon>
        <taxon>Hypocreomycetidae</taxon>
        <taxon>Hypocreales</taxon>
        <taxon>Nectriaceae</taxon>
        <taxon>Fusarium</taxon>
        <taxon>Fusarium decemcellulare species complex</taxon>
    </lineage>
</organism>
<gene>
    <name evidence="2" type="ORF">FALBO_4088</name>
</gene>
<proteinExistence type="predicted"/>
<protein>
    <recommendedName>
        <fullName evidence="4">Fungal N-terminal domain-containing protein</fullName>
    </recommendedName>
</protein>
<dbReference type="SUPFAM" id="SSF48403">
    <property type="entry name" value="Ankyrin repeat"/>
    <property type="match status" value="1"/>
</dbReference>
<comment type="caution">
    <text evidence="2">The sequence shown here is derived from an EMBL/GenBank/DDBJ whole genome shotgun (WGS) entry which is preliminary data.</text>
</comment>
<keyword evidence="3" id="KW-1185">Reference proteome</keyword>
<name>A0A8H4PKX9_9HYPO</name>
<evidence type="ECO:0000313" key="3">
    <source>
        <dbReference type="Proteomes" id="UP000554235"/>
    </source>
</evidence>
<dbReference type="Proteomes" id="UP000554235">
    <property type="component" value="Unassembled WGS sequence"/>
</dbReference>
<feature type="region of interest" description="Disordered" evidence="1">
    <location>
        <begin position="1011"/>
        <end position="1048"/>
    </location>
</feature>
<dbReference type="AlphaFoldDB" id="A0A8H4PKX9"/>
<sequence length="1078" mass="122625">MADPLSIASGVAGIVSLGLTLCNGLHTYLSAIKDRGEDAESTWQLLALLRSNIDLIGSSTSTLSTRYARATQGVRLGLKLSESQLKALETIVQDLGDVDGPSSVASKWQKQKAIVLYPFNRNKLMQVQDQLLKATGVLGTFVQNLILNVNIGMGEDLDAFKSAVNQSSLVTHDFLAQIKEQTAATFDNHAHQNEVNCRVLERLDVITSGIEEMRVSSISHHYRHIEPASSPRYASNAMEQTHNRDLATPRCTCRFRGRISYRRRTNHSWGGVAISKTELQDSHQLGCALYTTYSSTKSTKTTITYTGLRNFFFKILDISFEQDCRGGSHTISYGLRTCNVREDNPTFDIIDLVNSDYYYREDLFDPVHEAKKAKEKLKILYSSHSASPFDVDGDGENIAHKCVETFRDAVETWMDSKLRNELLQAMRIVLSYLCDIGVRVNEADHFNRTPFHLAMESCDPRFIPLVYDAFEEYDPQFDPSRNFTDSNVNRFLYPPFKLEYQTQWIDIFSERLDITQGIGYEGLFLAVIQKNEQRLQAILDTGRFPNYVSERDSFGRHVLHFCSGWAAGLELLLRVEAVRELLNVKDTLGRAPLDYSLMYTGNICKSLDNWTECQDCGCCEALQMFLQMDCKLVVDESWPGTLKLCSMKARKLLLKSLKDRRDRLLNIARMHLPETELPDSVMFGRKTLDVDIKPLWEKLKEKGIKPSEGLSEYSIYSGHPKGFFFYVHCPRVAEMALNFSFQDTDVPDNRGITPILELAASFGNEDDILMYADWLLQKGANIKHSTNSGQVSAAHCLAFIYGQWLDMQRRQNKDRKCLRPKHVRVFSEVCSSKAMSHLSCPCMTDELSQPLNYFLLGSMDWSCARRGHRYIGPYSDIVRRATTTVDFLDHAVSGLDGTYLAKSVIHLVTLQALGIGHLPGCHRDAYRWSEKELQDPERQDEWNEILEEDRPLIEKLGELDEEFEQEFQRQTVSIADFLQNCWLPRMRQVRKQQKEPLTEDQKQSLREAGVILGEPEESTSDCNGSEYDDESEHEEEEDDDNDYEKRGDAGKDMLSICISPSIDRALTESSSHTVAEGW</sequence>
<evidence type="ECO:0008006" key="4">
    <source>
        <dbReference type="Google" id="ProtNLM"/>
    </source>
</evidence>
<dbReference type="InterPro" id="IPR036770">
    <property type="entry name" value="Ankyrin_rpt-contain_sf"/>
</dbReference>